<dbReference type="InParanoid" id="A0A2K1Y9R0"/>
<evidence type="ECO:0000259" key="2">
    <source>
        <dbReference type="Pfam" id="PF00079"/>
    </source>
</evidence>
<dbReference type="EMBL" id="CM009301">
    <property type="protein sequence ID" value="PNT09757.1"/>
    <property type="molecule type" value="Genomic_DNA"/>
</dbReference>
<proteinExistence type="inferred from homology"/>
<dbReference type="Proteomes" id="UP000006729">
    <property type="component" value="Chromosome 12"/>
</dbReference>
<protein>
    <recommendedName>
        <fullName evidence="2">Serpin domain-containing protein</fullName>
    </recommendedName>
</protein>
<comment type="similarity">
    <text evidence="1">Belongs to the serpin family.</text>
</comment>
<feature type="domain" description="Serpin" evidence="2">
    <location>
        <begin position="42"/>
        <end position="93"/>
    </location>
</feature>
<dbReference type="InterPro" id="IPR042178">
    <property type="entry name" value="Serpin_sf_1"/>
</dbReference>
<organism evidence="3 4">
    <name type="scientific">Populus trichocarpa</name>
    <name type="common">Western balsam poplar</name>
    <name type="synonym">Populus balsamifera subsp. trichocarpa</name>
    <dbReference type="NCBI Taxonomy" id="3694"/>
    <lineage>
        <taxon>Eukaryota</taxon>
        <taxon>Viridiplantae</taxon>
        <taxon>Streptophyta</taxon>
        <taxon>Embryophyta</taxon>
        <taxon>Tracheophyta</taxon>
        <taxon>Spermatophyta</taxon>
        <taxon>Magnoliopsida</taxon>
        <taxon>eudicotyledons</taxon>
        <taxon>Gunneridae</taxon>
        <taxon>Pentapetalae</taxon>
        <taxon>rosids</taxon>
        <taxon>fabids</taxon>
        <taxon>Malpighiales</taxon>
        <taxon>Salicaceae</taxon>
        <taxon>Saliceae</taxon>
        <taxon>Populus</taxon>
    </lineage>
</organism>
<evidence type="ECO:0000313" key="3">
    <source>
        <dbReference type="EMBL" id="PNT09757.1"/>
    </source>
</evidence>
<evidence type="ECO:0000313" key="4">
    <source>
        <dbReference type="Proteomes" id="UP000006729"/>
    </source>
</evidence>
<dbReference type="SUPFAM" id="SSF56574">
    <property type="entry name" value="Serpins"/>
    <property type="match status" value="1"/>
</dbReference>
<accession>A0A2K1Y9R0</accession>
<sequence>MPAYRNFFSLFSQFLKISYPSPLELPESPISLCCYPTILIIKSSHSNLVFSPPSLQVLLNLIAVGSKGPTHDKLLSILKFKTNDHLSSFSSKLLMVVFTNESTDILREPVD</sequence>
<evidence type="ECO:0000256" key="1">
    <source>
        <dbReference type="ARBA" id="ARBA00009500"/>
    </source>
</evidence>
<name>A0A2K1Y9R0_POPTR</name>
<dbReference type="AlphaFoldDB" id="A0A2K1Y9R0"/>
<reference evidence="3 4" key="1">
    <citation type="journal article" date="2006" name="Science">
        <title>The genome of black cottonwood, Populus trichocarpa (Torr. &amp; Gray).</title>
        <authorList>
            <person name="Tuskan G.A."/>
            <person name="Difazio S."/>
            <person name="Jansson S."/>
            <person name="Bohlmann J."/>
            <person name="Grigoriev I."/>
            <person name="Hellsten U."/>
            <person name="Putnam N."/>
            <person name="Ralph S."/>
            <person name="Rombauts S."/>
            <person name="Salamov A."/>
            <person name="Schein J."/>
            <person name="Sterck L."/>
            <person name="Aerts A."/>
            <person name="Bhalerao R.R."/>
            <person name="Bhalerao R.P."/>
            <person name="Blaudez D."/>
            <person name="Boerjan W."/>
            <person name="Brun A."/>
            <person name="Brunner A."/>
            <person name="Busov V."/>
            <person name="Campbell M."/>
            <person name="Carlson J."/>
            <person name="Chalot M."/>
            <person name="Chapman J."/>
            <person name="Chen G.L."/>
            <person name="Cooper D."/>
            <person name="Coutinho P.M."/>
            <person name="Couturier J."/>
            <person name="Covert S."/>
            <person name="Cronk Q."/>
            <person name="Cunningham R."/>
            <person name="Davis J."/>
            <person name="Degroeve S."/>
            <person name="Dejardin A."/>
            <person name="Depamphilis C."/>
            <person name="Detter J."/>
            <person name="Dirks B."/>
            <person name="Dubchak I."/>
            <person name="Duplessis S."/>
            <person name="Ehlting J."/>
            <person name="Ellis B."/>
            <person name="Gendler K."/>
            <person name="Goodstein D."/>
            <person name="Gribskov M."/>
            <person name="Grimwood J."/>
            <person name="Groover A."/>
            <person name="Gunter L."/>
            <person name="Hamberger B."/>
            <person name="Heinze B."/>
            <person name="Helariutta Y."/>
            <person name="Henrissat B."/>
            <person name="Holligan D."/>
            <person name="Holt R."/>
            <person name="Huang W."/>
            <person name="Islam-Faridi N."/>
            <person name="Jones S."/>
            <person name="Jones-Rhoades M."/>
            <person name="Jorgensen R."/>
            <person name="Joshi C."/>
            <person name="Kangasjarvi J."/>
            <person name="Karlsson J."/>
            <person name="Kelleher C."/>
            <person name="Kirkpatrick R."/>
            <person name="Kirst M."/>
            <person name="Kohler A."/>
            <person name="Kalluri U."/>
            <person name="Larimer F."/>
            <person name="Leebens-Mack J."/>
            <person name="Leple J.C."/>
            <person name="Locascio P."/>
            <person name="Lou Y."/>
            <person name="Lucas S."/>
            <person name="Martin F."/>
            <person name="Montanini B."/>
            <person name="Napoli C."/>
            <person name="Nelson D.R."/>
            <person name="Nelson C."/>
            <person name="Nieminen K."/>
            <person name="Nilsson O."/>
            <person name="Pereda V."/>
            <person name="Peter G."/>
            <person name="Philippe R."/>
            <person name="Pilate G."/>
            <person name="Poliakov A."/>
            <person name="Razumovskaya J."/>
            <person name="Richardson P."/>
            <person name="Rinaldi C."/>
            <person name="Ritland K."/>
            <person name="Rouze P."/>
            <person name="Ryaboy D."/>
            <person name="Schmutz J."/>
            <person name="Schrader J."/>
            <person name="Segerman B."/>
            <person name="Shin H."/>
            <person name="Siddiqui A."/>
            <person name="Sterky F."/>
            <person name="Terry A."/>
            <person name="Tsai C.J."/>
            <person name="Uberbacher E."/>
            <person name="Unneberg P."/>
            <person name="Vahala J."/>
            <person name="Wall K."/>
            <person name="Wessler S."/>
            <person name="Yang G."/>
            <person name="Yin T."/>
            <person name="Douglas C."/>
            <person name="Marra M."/>
            <person name="Sandberg G."/>
            <person name="Van de Peer Y."/>
            <person name="Rokhsar D."/>
        </authorList>
    </citation>
    <scope>NUCLEOTIDE SEQUENCE [LARGE SCALE GENOMIC DNA]</scope>
    <source>
        <strain evidence="4">cv. Nisqually</strain>
    </source>
</reference>
<dbReference type="InterPro" id="IPR036186">
    <property type="entry name" value="Serpin_sf"/>
</dbReference>
<dbReference type="Pfam" id="PF00079">
    <property type="entry name" value="Serpin"/>
    <property type="match status" value="1"/>
</dbReference>
<dbReference type="Gene3D" id="3.30.497.10">
    <property type="entry name" value="Antithrombin, subunit I, domain 2"/>
    <property type="match status" value="1"/>
</dbReference>
<dbReference type="STRING" id="3694.A0A2K1Y9R0"/>
<gene>
    <name evidence="3" type="ORF">POPTR_012G061800</name>
</gene>
<keyword evidence="4" id="KW-1185">Reference proteome</keyword>
<dbReference type="InterPro" id="IPR023796">
    <property type="entry name" value="Serpin_dom"/>
</dbReference>